<dbReference type="AlphaFoldDB" id="K0NAQ8"/>
<dbReference type="HOGENOM" id="CLU_1418813_0_0_7"/>
<accession>K0NAQ8</accession>
<dbReference type="Proteomes" id="UP000007347">
    <property type="component" value="Chromosome"/>
</dbReference>
<dbReference type="EMBL" id="FO203503">
    <property type="protein sequence ID" value="CCK81219.1"/>
    <property type="molecule type" value="Genomic_DNA"/>
</dbReference>
<dbReference type="RefSeq" id="WP_014958424.1">
    <property type="nucleotide sequence ID" value="NC_018645.1"/>
</dbReference>
<sequence>MKNLIYKTEPEYCTDIKKALSKDFELLPEETIHWPIEGETKRVDFIIHPKAHLIKHGFDAEKIAIEVKSPINKNPEAVKKLLDCISQAHSYTMCKHNGEYIDFVLIYPAIELFFEYDFIYKYKSDPRNKYTRQEINLLHRVLQRANIGSLKINQESYQINFAGTRFYSPEKGRSKIKNLGKIRRIGSQKIILK</sequence>
<protein>
    <submittedName>
        <fullName evidence="1">Uncharacterized protein</fullName>
    </submittedName>
</protein>
<dbReference type="OrthoDB" id="6705514at2"/>
<evidence type="ECO:0000313" key="1">
    <source>
        <dbReference type="EMBL" id="CCK81219.1"/>
    </source>
</evidence>
<reference evidence="1 2" key="1">
    <citation type="journal article" date="2013" name="Environ. Microbiol.">
        <title>Complete genome, catabolic sub-proteomes and key-metabolites of Desulfobacula toluolica Tol2, a marine, aromatic compound-degrading, sulfate-reducing bacterium.</title>
        <authorList>
            <person name="Wohlbrand L."/>
            <person name="Jacob J.H."/>
            <person name="Kube M."/>
            <person name="Mussmann M."/>
            <person name="Jarling R."/>
            <person name="Beck A."/>
            <person name="Amann R."/>
            <person name="Wilkes H."/>
            <person name="Reinhardt R."/>
            <person name="Rabus R."/>
        </authorList>
    </citation>
    <scope>NUCLEOTIDE SEQUENCE [LARGE SCALE GENOMIC DNA]</scope>
    <source>
        <strain evidence="2">DSM 7467 / Tol2</strain>
    </source>
</reference>
<dbReference type="KEGG" id="dto:TOL2_C30600"/>
<proteinExistence type="predicted"/>
<evidence type="ECO:0000313" key="2">
    <source>
        <dbReference type="Proteomes" id="UP000007347"/>
    </source>
</evidence>
<organism evidence="1 2">
    <name type="scientific">Desulfobacula toluolica (strain DSM 7467 / Tol2)</name>
    <dbReference type="NCBI Taxonomy" id="651182"/>
    <lineage>
        <taxon>Bacteria</taxon>
        <taxon>Pseudomonadati</taxon>
        <taxon>Thermodesulfobacteriota</taxon>
        <taxon>Desulfobacteria</taxon>
        <taxon>Desulfobacterales</taxon>
        <taxon>Desulfobacteraceae</taxon>
        <taxon>Desulfobacula</taxon>
    </lineage>
</organism>
<gene>
    <name evidence="1" type="ordered locus">TOL2_C30600</name>
</gene>
<name>K0NAQ8_DESTT</name>
<keyword evidence="2" id="KW-1185">Reference proteome</keyword>